<organism evidence="2 3">
    <name type="scientific">Svornostia abyssi</name>
    <dbReference type="NCBI Taxonomy" id="2898438"/>
    <lineage>
        <taxon>Bacteria</taxon>
        <taxon>Bacillati</taxon>
        <taxon>Actinomycetota</taxon>
        <taxon>Thermoleophilia</taxon>
        <taxon>Solirubrobacterales</taxon>
        <taxon>Baekduiaceae</taxon>
        <taxon>Svornostia</taxon>
    </lineage>
</organism>
<keyword evidence="1" id="KW-0732">Signal</keyword>
<proteinExistence type="predicted"/>
<evidence type="ECO:0000256" key="1">
    <source>
        <dbReference type="SAM" id="SignalP"/>
    </source>
</evidence>
<keyword evidence="3" id="KW-1185">Reference proteome</keyword>
<evidence type="ECO:0000313" key="3">
    <source>
        <dbReference type="Proteomes" id="UP001058860"/>
    </source>
</evidence>
<feature type="chain" id="PRO_5045661445" evidence="1">
    <location>
        <begin position="26"/>
        <end position="164"/>
    </location>
</feature>
<dbReference type="EMBL" id="CP088295">
    <property type="protein sequence ID" value="UUY05711.1"/>
    <property type="molecule type" value="Genomic_DNA"/>
</dbReference>
<feature type="signal peptide" evidence="1">
    <location>
        <begin position="1"/>
        <end position="25"/>
    </location>
</feature>
<evidence type="ECO:0000313" key="2">
    <source>
        <dbReference type="EMBL" id="UUY05711.1"/>
    </source>
</evidence>
<dbReference type="Proteomes" id="UP001058860">
    <property type="component" value="Chromosome"/>
</dbReference>
<name>A0ABY5PM58_9ACTN</name>
<gene>
    <name evidence="2" type="ORF">LRS13_09375</name>
</gene>
<accession>A0ABY5PM58</accession>
<dbReference type="RefSeq" id="WP_353866156.1">
    <property type="nucleotide sequence ID" value="NZ_CP088295.1"/>
</dbReference>
<sequence>MSSRRRHIITAALALTAVGATPATAAVIPRDGSWGGTITSQACEPELGCAPTDELGLFKLRSRVVSAVSYTVLVACYNRETRETYDRAFTGGKAFPRRQRIPAGLVLTQTYDEASDGRSGSVTTTMDFRGRQAKLKIRMTVGGTIERCNGRTTIPLRHGTPPEA</sequence>
<reference evidence="3" key="1">
    <citation type="submission" date="2021-11" db="EMBL/GenBank/DDBJ databases">
        <title>Cultivation dependent microbiological survey of springs from the worlds oldest radium mine currently devoted to the extraction of radon-saturated water.</title>
        <authorList>
            <person name="Kapinusova G."/>
            <person name="Smrhova T."/>
            <person name="Strejcek M."/>
            <person name="Suman J."/>
            <person name="Jani K."/>
            <person name="Pajer P."/>
            <person name="Uhlik O."/>
        </authorList>
    </citation>
    <scope>NUCLEOTIDE SEQUENCE [LARGE SCALE GENOMIC DNA]</scope>
    <source>
        <strain evidence="3">J379</strain>
    </source>
</reference>
<protein>
    <submittedName>
        <fullName evidence="2">Uncharacterized protein</fullName>
    </submittedName>
</protein>